<dbReference type="Pfam" id="PF00668">
    <property type="entry name" value="Condensation"/>
    <property type="match status" value="1"/>
</dbReference>
<dbReference type="GO" id="GO:0044550">
    <property type="term" value="P:secondary metabolite biosynthetic process"/>
    <property type="evidence" value="ECO:0007669"/>
    <property type="project" value="TreeGrafter"/>
</dbReference>
<dbReference type="InterPro" id="IPR045851">
    <property type="entry name" value="AMP-bd_C_sf"/>
</dbReference>
<dbReference type="EMBL" id="CP015506">
    <property type="protein sequence ID" value="AND38327.1"/>
    <property type="molecule type" value="Genomic_DNA"/>
</dbReference>
<accession>A0A160M774</accession>
<dbReference type="Gene3D" id="1.10.1200.10">
    <property type="entry name" value="ACP-like"/>
    <property type="match status" value="1"/>
</dbReference>
<dbReference type="RefSeq" id="WP_019379469.1">
    <property type="nucleotide sequence ID" value="NZ_CP015506.1"/>
</dbReference>
<dbReference type="Gene3D" id="3.30.559.30">
    <property type="entry name" value="Nonribosomal peptide synthetase, condensation domain"/>
    <property type="match status" value="1"/>
</dbReference>
<dbReference type="Proteomes" id="UP000077856">
    <property type="component" value="Chromosome"/>
</dbReference>
<dbReference type="InterPro" id="IPR036736">
    <property type="entry name" value="ACP-like_sf"/>
</dbReference>
<dbReference type="STRING" id="1196031.A361_04075"/>
<dbReference type="PANTHER" id="PTHR45527:SF1">
    <property type="entry name" value="FATTY ACID SYNTHASE"/>
    <property type="match status" value="1"/>
</dbReference>
<dbReference type="NCBIfam" id="TIGR01733">
    <property type="entry name" value="AA-adenyl-dom"/>
    <property type="match status" value="1"/>
</dbReference>
<dbReference type="InterPro" id="IPR000873">
    <property type="entry name" value="AMP-dep_synth/lig_dom"/>
</dbReference>
<dbReference type="FunFam" id="1.10.1200.10:FF:000005">
    <property type="entry name" value="Nonribosomal peptide synthetase 1"/>
    <property type="match status" value="1"/>
</dbReference>
<name>A0A160M774_9BACI</name>
<keyword evidence="5" id="KW-0045">Antibiotic biosynthesis</keyword>
<dbReference type="SMART" id="SM00823">
    <property type="entry name" value="PKS_PP"/>
    <property type="match status" value="1"/>
</dbReference>
<protein>
    <recommendedName>
        <fullName evidence="6">Carrier domain-containing protein</fullName>
    </recommendedName>
</protein>
<organism evidence="7 8">
    <name type="scientific">Cytobacillus oceanisediminis 2691</name>
    <dbReference type="NCBI Taxonomy" id="1196031"/>
    <lineage>
        <taxon>Bacteria</taxon>
        <taxon>Bacillati</taxon>
        <taxon>Bacillota</taxon>
        <taxon>Bacilli</taxon>
        <taxon>Bacillales</taxon>
        <taxon>Bacillaceae</taxon>
        <taxon>Cytobacillus</taxon>
    </lineage>
</organism>
<proteinExistence type="inferred from homology"/>
<dbReference type="GO" id="GO:0017000">
    <property type="term" value="P:antibiotic biosynthetic process"/>
    <property type="evidence" value="ECO:0007669"/>
    <property type="project" value="UniProtKB-KW"/>
</dbReference>
<evidence type="ECO:0000256" key="5">
    <source>
        <dbReference type="ARBA" id="ARBA00023194"/>
    </source>
</evidence>
<evidence type="ECO:0000259" key="6">
    <source>
        <dbReference type="PROSITE" id="PS50075"/>
    </source>
</evidence>
<keyword evidence="3" id="KW-0596">Phosphopantetheine</keyword>
<dbReference type="GO" id="GO:0005737">
    <property type="term" value="C:cytoplasm"/>
    <property type="evidence" value="ECO:0007669"/>
    <property type="project" value="TreeGrafter"/>
</dbReference>
<dbReference type="PANTHER" id="PTHR45527">
    <property type="entry name" value="NONRIBOSOMAL PEPTIDE SYNTHETASE"/>
    <property type="match status" value="1"/>
</dbReference>
<dbReference type="KEGG" id="bon:A361_04075"/>
<dbReference type="Gene3D" id="3.30.300.30">
    <property type="match status" value="1"/>
</dbReference>
<sequence>MKTMEGYSLSNHQKRIWKLQGVYEAPFYSFLSVKMNGILSIPRIKECLIECMNRYEILRTRFQEVEGMEYPLQIIDEKVPFSFSYSPSSNKEEDHNLSIQQIVSNRLDVGAGKNVHIEIIKLKDKEYEINLYGLSLCTDLASLKMIIHQAISLYVGNTQLPEEEIIQYVDFSQWQNDIYESEEVQIEIPRQAVLPYERLNEQSKNLSLQRIKKQIDQTLSSEIKNLGMRYNLSVSSLLLSGWKVFLSKLSCLDMPVGVVAEGREYEELKESVGQFEKVLPVQLDYNDYTYIEYAEKWQKHTKALFDKAEYVNPLTLMSKSEDFIPYQARYIDKIDWPEPFSVSIEDLATYSEKHKLFLTIFPAEEGYKMILQFNACNYRRDDAEKLLNEFIHHLKVCADSPEKKLKCLSFLTETEENFLQDQLNRTYSLDSVRERSSILELLEESFQAHSDLPALVVDSKTLSYRELNSKVNRLARYIKQYINPEDRVAIFLPRSEEAVISILAVLKAGGCFVPIDVKWPVNRVQYAIKNSGASLAITKEQAGLKDINLGIKVLDLEAERLKIQQEDEVPFVSSVLPEQLAYVLFTSGSTGMPKGVSVQHDSLLNYILWVDQQFKNEDLKLPFISELGFDAFLKQLFYPLMRGKKVTLFSEEDVLEPVRFLEKFLEYELNTLNLVPSLWNVLVGEILKDDILAEKVKTGITHLLVGGEKISSVLLKDTWELFPNIQVINLYGPTETTSNSTFSSIKNELFVPMGKPVRNTKVLVLNKEMERTAVGETGELYIGGTSVSRGYFENRSLTATQFLPDPFEHGKRLYKTGDLARLMVNGELEFVGRIDEQIKINGKRADLNEVEAVLRTHPSVKEAIVFPLVQEGTTILAFCTGNAEEEEIKEYLRKWLPVYMVPAKIIALAEFPLNNNGKTDRSSLLALYNRLEKGRYVSPKTELEQVITGIWKSVIKKEQVGIRDNFFELGGHSLNATQIISRIRKIYELDVPVSLLFESETVENLAKGIQELYPHEDKYIRLVSEAYLKAEKMASEEAKI</sequence>
<evidence type="ECO:0000313" key="8">
    <source>
        <dbReference type="Proteomes" id="UP000077856"/>
    </source>
</evidence>
<dbReference type="GO" id="GO:0008610">
    <property type="term" value="P:lipid biosynthetic process"/>
    <property type="evidence" value="ECO:0007669"/>
    <property type="project" value="UniProtKB-ARBA"/>
</dbReference>
<dbReference type="PROSITE" id="PS00455">
    <property type="entry name" value="AMP_BINDING"/>
    <property type="match status" value="1"/>
</dbReference>
<dbReference type="Pfam" id="PF00550">
    <property type="entry name" value="PP-binding"/>
    <property type="match status" value="1"/>
</dbReference>
<evidence type="ECO:0000256" key="4">
    <source>
        <dbReference type="ARBA" id="ARBA00022553"/>
    </source>
</evidence>
<evidence type="ECO:0000313" key="7">
    <source>
        <dbReference type="EMBL" id="AND38327.1"/>
    </source>
</evidence>
<dbReference type="InterPro" id="IPR025110">
    <property type="entry name" value="AMP-bd_C"/>
</dbReference>
<dbReference type="SUPFAM" id="SSF47336">
    <property type="entry name" value="ACP-like"/>
    <property type="match status" value="1"/>
</dbReference>
<dbReference type="Pfam" id="PF00501">
    <property type="entry name" value="AMP-binding"/>
    <property type="match status" value="1"/>
</dbReference>
<dbReference type="eggNOG" id="COG1020">
    <property type="taxonomic scope" value="Bacteria"/>
</dbReference>
<dbReference type="InterPro" id="IPR020845">
    <property type="entry name" value="AMP-binding_CS"/>
</dbReference>
<dbReference type="Pfam" id="PF13193">
    <property type="entry name" value="AMP-binding_C"/>
    <property type="match status" value="1"/>
</dbReference>
<reference evidence="7 8" key="1">
    <citation type="submission" date="2016-04" db="EMBL/GenBank/DDBJ databases">
        <title>Complete genome sequence of Bacillus oceanisediminis strain 2691.</title>
        <authorList>
            <person name="Jeong H."/>
            <person name="Kim H.J."/>
            <person name="Lee D.-W."/>
        </authorList>
    </citation>
    <scope>NUCLEOTIDE SEQUENCE [LARGE SCALE GENOMIC DNA]</scope>
    <source>
        <strain evidence="7 8">2691</strain>
    </source>
</reference>
<dbReference type="GO" id="GO:0003824">
    <property type="term" value="F:catalytic activity"/>
    <property type="evidence" value="ECO:0007669"/>
    <property type="project" value="InterPro"/>
</dbReference>
<dbReference type="PROSITE" id="PS00012">
    <property type="entry name" value="PHOSPHOPANTETHEINE"/>
    <property type="match status" value="1"/>
</dbReference>
<comment type="cofactor">
    <cofactor evidence="1">
        <name>pantetheine 4'-phosphate</name>
        <dbReference type="ChEBI" id="CHEBI:47942"/>
    </cofactor>
</comment>
<dbReference type="InterPro" id="IPR020806">
    <property type="entry name" value="PKS_PP-bd"/>
</dbReference>
<evidence type="ECO:0000256" key="3">
    <source>
        <dbReference type="ARBA" id="ARBA00022450"/>
    </source>
</evidence>
<dbReference type="PROSITE" id="PS50075">
    <property type="entry name" value="CARRIER"/>
    <property type="match status" value="1"/>
</dbReference>
<dbReference type="GO" id="GO:0031177">
    <property type="term" value="F:phosphopantetheine binding"/>
    <property type="evidence" value="ECO:0007669"/>
    <property type="project" value="InterPro"/>
</dbReference>
<comment type="similarity">
    <text evidence="2">Belongs to the ATP-dependent AMP-binding enzyme family.</text>
</comment>
<evidence type="ECO:0000256" key="1">
    <source>
        <dbReference type="ARBA" id="ARBA00001957"/>
    </source>
</evidence>
<evidence type="ECO:0000256" key="2">
    <source>
        <dbReference type="ARBA" id="ARBA00006432"/>
    </source>
</evidence>
<dbReference type="InterPro" id="IPR010071">
    <property type="entry name" value="AA_adenyl_dom"/>
</dbReference>
<dbReference type="AlphaFoldDB" id="A0A160M774"/>
<dbReference type="SUPFAM" id="SSF52777">
    <property type="entry name" value="CoA-dependent acyltransferases"/>
    <property type="match status" value="2"/>
</dbReference>
<dbReference type="Gene3D" id="2.30.38.10">
    <property type="entry name" value="Luciferase, Domain 3"/>
    <property type="match status" value="1"/>
</dbReference>
<dbReference type="Gene3D" id="3.40.50.980">
    <property type="match status" value="2"/>
</dbReference>
<dbReference type="GO" id="GO:0043041">
    <property type="term" value="P:amino acid activation for nonribosomal peptide biosynthetic process"/>
    <property type="evidence" value="ECO:0007669"/>
    <property type="project" value="TreeGrafter"/>
</dbReference>
<dbReference type="Gene3D" id="3.30.559.10">
    <property type="entry name" value="Chloramphenicol acetyltransferase-like domain"/>
    <property type="match status" value="1"/>
</dbReference>
<dbReference type="InterPro" id="IPR006162">
    <property type="entry name" value="Ppantetheine_attach_site"/>
</dbReference>
<feature type="domain" description="Carrier" evidence="6">
    <location>
        <begin position="938"/>
        <end position="1013"/>
    </location>
</feature>
<gene>
    <name evidence="7" type="ORF">A361_04075</name>
</gene>
<dbReference type="FunFam" id="3.40.50.980:FF:000001">
    <property type="entry name" value="Non-ribosomal peptide synthetase"/>
    <property type="match status" value="1"/>
</dbReference>
<dbReference type="InterPro" id="IPR023213">
    <property type="entry name" value="CAT-like_dom_sf"/>
</dbReference>
<keyword evidence="4" id="KW-0597">Phosphoprotein</keyword>
<dbReference type="SUPFAM" id="SSF56801">
    <property type="entry name" value="Acetyl-CoA synthetase-like"/>
    <property type="match status" value="1"/>
</dbReference>
<dbReference type="CDD" id="cd05930">
    <property type="entry name" value="A_NRPS"/>
    <property type="match status" value="1"/>
</dbReference>
<dbReference type="InterPro" id="IPR009081">
    <property type="entry name" value="PP-bd_ACP"/>
</dbReference>
<dbReference type="InterPro" id="IPR001242">
    <property type="entry name" value="Condensation_dom"/>
</dbReference>